<gene>
    <name evidence="2" type="ORF">A374_00714</name>
</gene>
<dbReference type="RefSeq" id="WP_007200249.1">
    <property type="nucleotide sequence ID" value="NZ_AKKV01000006.1"/>
</dbReference>
<keyword evidence="1" id="KW-0472">Membrane</keyword>
<organism evidence="2 3">
    <name type="scientific">Fictibacillus macauensis ZFHKF-1</name>
    <dbReference type="NCBI Taxonomy" id="1196324"/>
    <lineage>
        <taxon>Bacteria</taxon>
        <taxon>Bacillati</taxon>
        <taxon>Bacillota</taxon>
        <taxon>Bacilli</taxon>
        <taxon>Bacillales</taxon>
        <taxon>Fictibacillaceae</taxon>
        <taxon>Fictibacillus</taxon>
    </lineage>
</organism>
<proteinExistence type="predicted"/>
<dbReference type="Proteomes" id="UP000004080">
    <property type="component" value="Unassembled WGS sequence"/>
</dbReference>
<name>I8UKJ3_9BACL</name>
<accession>I8UKJ3</accession>
<evidence type="ECO:0000256" key="1">
    <source>
        <dbReference type="SAM" id="Phobius"/>
    </source>
</evidence>
<keyword evidence="3" id="KW-1185">Reference proteome</keyword>
<evidence type="ECO:0000313" key="2">
    <source>
        <dbReference type="EMBL" id="EIT87348.1"/>
    </source>
</evidence>
<dbReference type="PATRIC" id="fig|1196324.3.peg.140"/>
<sequence length="88" mass="9920">MKKMIVVIVLIILYIVAAVTTDMRTDAAILAGSGRNYLTLSHFFYDNIAFLEKGTTHHITTVIKWDRIYAVLLLLVLTALTLIKKKKA</sequence>
<dbReference type="EMBL" id="AKKV01000006">
    <property type="protein sequence ID" value="EIT87348.1"/>
    <property type="molecule type" value="Genomic_DNA"/>
</dbReference>
<reference evidence="2 3" key="1">
    <citation type="journal article" date="2012" name="J. Bacteriol.">
        <title>Genome of Bacillus macauensis ZFHKF-1, a Long-Chain-Forming Bacterium.</title>
        <authorList>
            <person name="Cai L."/>
            <person name="Zhang T."/>
        </authorList>
    </citation>
    <scope>NUCLEOTIDE SEQUENCE [LARGE SCALE GENOMIC DNA]</scope>
    <source>
        <strain evidence="2 3">ZFHKF-1</strain>
    </source>
</reference>
<dbReference type="AlphaFoldDB" id="I8UKJ3"/>
<comment type="caution">
    <text evidence="2">The sequence shown here is derived from an EMBL/GenBank/DDBJ whole genome shotgun (WGS) entry which is preliminary data.</text>
</comment>
<protein>
    <submittedName>
        <fullName evidence="2">Uncharacterized protein</fullName>
    </submittedName>
</protein>
<feature type="transmembrane region" description="Helical" evidence="1">
    <location>
        <begin position="67"/>
        <end position="83"/>
    </location>
</feature>
<keyword evidence="1" id="KW-1133">Transmembrane helix</keyword>
<keyword evidence="1" id="KW-0812">Transmembrane</keyword>
<evidence type="ECO:0000313" key="3">
    <source>
        <dbReference type="Proteomes" id="UP000004080"/>
    </source>
</evidence>